<dbReference type="EMBL" id="MT733018">
    <property type="protein sequence ID" value="QOD39473.1"/>
    <property type="molecule type" value="Genomic_DNA"/>
</dbReference>
<sequence length="281" mass="29682">MELVEIGKNVLRQRTIGARFGSDGGRFVRIGGELYAEGSVPLLESTFVNPIYTSSEDIVHFNAETDFIDHSQPFDDIELNTFSESTPLLEAGVGSGIGVVSGGAAASVPSSAIGVGIGVGTAIIGTGLAIGLSGGAVLPGHKNIGPGNEPDPEGVDEDDRIAYRHDVRYGQAETQDDVREADDIAISEFDSDWQNSGNIHSVIGRTGIQIKKAVEDRVGVLYPASLPTGKPWCGDTLLIWIHIVILNSVNVLVNLLAVGVVEPHLFGINGIETGRVVIYLE</sequence>
<accession>A0A7M4CBJ1</accession>
<reference evidence="1" key="1">
    <citation type="submission" date="2020-07" db="EMBL/GenBank/DDBJ databases">
        <title>Diversity of sea star-associated densoviruses and transcribed endogenized viral elements of densovirus origin.</title>
        <authorList>
            <person name="Jackson E.W."/>
            <person name="Hewson I."/>
        </authorList>
    </citation>
    <scope>NUCLEOTIDE SEQUENCE</scope>
</reference>
<name>A0A7M4CBJ1_9VIRU</name>
<organism evidence="1">
    <name type="scientific">uncultured densovirus</name>
    <dbReference type="NCBI Taxonomy" id="748192"/>
    <lineage>
        <taxon>Viruses</taxon>
        <taxon>Monodnaviria</taxon>
        <taxon>Shotokuvirae</taxon>
        <taxon>Cossaviricota</taxon>
        <taxon>Quintoviricetes</taxon>
        <taxon>Piccovirales</taxon>
        <taxon>Parvoviridae</taxon>
        <taxon>Densovirinae</taxon>
        <taxon>environmental samples</taxon>
    </lineage>
</organism>
<protein>
    <submittedName>
        <fullName evidence="1">ORF1</fullName>
    </submittedName>
</protein>
<gene>
    <name evidence="1" type="primary">ORF2</name>
</gene>
<proteinExistence type="predicted"/>
<evidence type="ECO:0000313" key="1">
    <source>
        <dbReference type="EMBL" id="QOD39473.1"/>
    </source>
</evidence>